<dbReference type="Pfam" id="PF25917">
    <property type="entry name" value="BSH_RND"/>
    <property type="match status" value="1"/>
</dbReference>
<dbReference type="PANTHER" id="PTHR30469:SF12">
    <property type="entry name" value="MULTIDRUG RESISTANCE PROTEIN MDTA"/>
    <property type="match status" value="1"/>
</dbReference>
<accession>A0A7X0ESZ7</accession>
<evidence type="ECO:0000313" key="15">
    <source>
        <dbReference type="Proteomes" id="UP000557193"/>
    </source>
</evidence>
<dbReference type="Gene3D" id="2.40.420.20">
    <property type="match status" value="1"/>
</dbReference>
<evidence type="ECO:0000256" key="5">
    <source>
        <dbReference type="ARBA" id="ARBA00022475"/>
    </source>
</evidence>
<feature type="domain" description="Multidrug resistance protein MdtA-like beta-barrel" evidence="12">
    <location>
        <begin position="235"/>
        <end position="317"/>
    </location>
</feature>
<proteinExistence type="inferred from homology"/>
<keyword evidence="4" id="KW-0813">Transport</keyword>
<keyword evidence="8" id="KW-0472">Membrane</keyword>
<dbReference type="PANTHER" id="PTHR30469">
    <property type="entry name" value="MULTIDRUG RESISTANCE PROTEIN MDTA"/>
    <property type="match status" value="1"/>
</dbReference>
<evidence type="ECO:0000256" key="1">
    <source>
        <dbReference type="ARBA" id="ARBA00004533"/>
    </source>
</evidence>
<keyword evidence="5" id="KW-1003">Cell membrane</keyword>
<dbReference type="GO" id="GO:0015562">
    <property type="term" value="F:efflux transmembrane transporter activity"/>
    <property type="evidence" value="ECO:0007669"/>
    <property type="project" value="TreeGrafter"/>
</dbReference>
<dbReference type="Pfam" id="PF25944">
    <property type="entry name" value="Beta-barrel_RND"/>
    <property type="match status" value="1"/>
</dbReference>
<dbReference type="InterPro" id="IPR006143">
    <property type="entry name" value="RND_pump_MFP"/>
</dbReference>
<feature type="domain" description="Multidrug resistance protein MdtA-like alpha-helical hairpin" evidence="10">
    <location>
        <begin position="129"/>
        <end position="198"/>
    </location>
</feature>
<evidence type="ECO:0000256" key="8">
    <source>
        <dbReference type="ARBA" id="ARBA00023136"/>
    </source>
</evidence>
<dbReference type="NCBIfam" id="NF008589">
    <property type="entry name" value="PRK11556.1"/>
    <property type="match status" value="1"/>
</dbReference>
<evidence type="ECO:0000256" key="3">
    <source>
        <dbReference type="ARBA" id="ARBA00009477"/>
    </source>
</evidence>
<organism evidence="14 15">
    <name type="scientific">Pseudomonas fluvialis</name>
    <dbReference type="NCBI Taxonomy" id="1793966"/>
    <lineage>
        <taxon>Bacteria</taxon>
        <taxon>Pseudomonadati</taxon>
        <taxon>Pseudomonadota</taxon>
        <taxon>Gammaproteobacteria</taxon>
        <taxon>Pseudomonadales</taxon>
        <taxon>Pseudomonadaceae</taxon>
        <taxon>Pseudomonas</taxon>
    </lineage>
</organism>
<dbReference type="InterPro" id="IPR058626">
    <property type="entry name" value="MdtA-like_b-barrel"/>
</dbReference>
<keyword evidence="7" id="KW-0175">Coiled coil</keyword>
<evidence type="ECO:0000259" key="10">
    <source>
        <dbReference type="Pfam" id="PF25876"/>
    </source>
</evidence>
<evidence type="ECO:0000256" key="6">
    <source>
        <dbReference type="ARBA" id="ARBA00022519"/>
    </source>
</evidence>
<gene>
    <name evidence="14" type="ORF">HNP49_003285</name>
</gene>
<keyword evidence="15" id="KW-1185">Reference proteome</keyword>
<dbReference type="InterPro" id="IPR058625">
    <property type="entry name" value="MdtA-like_BSH"/>
</dbReference>
<evidence type="ECO:0000259" key="13">
    <source>
        <dbReference type="Pfam" id="PF25967"/>
    </source>
</evidence>
<dbReference type="GO" id="GO:1990281">
    <property type="term" value="C:efflux pump complex"/>
    <property type="evidence" value="ECO:0007669"/>
    <property type="project" value="TreeGrafter"/>
</dbReference>
<evidence type="ECO:0000259" key="12">
    <source>
        <dbReference type="Pfam" id="PF25944"/>
    </source>
</evidence>
<feature type="region of interest" description="Disordered" evidence="9">
    <location>
        <begin position="40"/>
        <end position="62"/>
    </location>
</feature>
<dbReference type="SUPFAM" id="SSF111369">
    <property type="entry name" value="HlyD-like secretion proteins"/>
    <property type="match status" value="1"/>
</dbReference>
<dbReference type="InterPro" id="IPR058624">
    <property type="entry name" value="MdtA-like_HH"/>
</dbReference>
<feature type="region of interest" description="Disordered" evidence="9">
    <location>
        <begin position="398"/>
        <end position="422"/>
    </location>
</feature>
<evidence type="ECO:0000256" key="7">
    <source>
        <dbReference type="ARBA" id="ARBA00023054"/>
    </source>
</evidence>
<dbReference type="Gene3D" id="2.40.30.170">
    <property type="match status" value="1"/>
</dbReference>
<name>A0A7X0ESZ7_9PSED</name>
<dbReference type="EMBL" id="JACHLL010000006">
    <property type="protein sequence ID" value="MBB6343097.1"/>
    <property type="molecule type" value="Genomic_DNA"/>
</dbReference>
<dbReference type="NCBIfam" id="TIGR01730">
    <property type="entry name" value="RND_mfp"/>
    <property type="match status" value="1"/>
</dbReference>
<feature type="domain" description="Multidrug resistance protein MdtA-like C-terminal permuted SH3" evidence="13">
    <location>
        <begin position="322"/>
        <end position="383"/>
    </location>
</feature>
<dbReference type="AlphaFoldDB" id="A0A7X0ESZ7"/>
<reference evidence="14 15" key="1">
    <citation type="submission" date="2020-08" db="EMBL/GenBank/DDBJ databases">
        <title>Functional genomics of gut bacteria from endangered species of beetles.</title>
        <authorList>
            <person name="Carlos-Shanley C."/>
        </authorList>
    </citation>
    <scope>NUCLEOTIDE SEQUENCE [LARGE SCALE GENOMIC DNA]</scope>
    <source>
        <strain evidence="14 15">S00202</strain>
    </source>
</reference>
<dbReference type="RefSeq" id="WP_184685067.1">
    <property type="nucleotide sequence ID" value="NZ_JACHLL010000006.1"/>
</dbReference>
<evidence type="ECO:0000256" key="9">
    <source>
        <dbReference type="SAM" id="MobiDB-lite"/>
    </source>
</evidence>
<comment type="similarity">
    <text evidence="3">Belongs to the membrane fusion protein (MFP) (TC 8.A.1) family.</text>
</comment>
<comment type="caution">
    <text evidence="14">The sequence shown here is derived from an EMBL/GenBank/DDBJ whole genome shotgun (WGS) entry which is preliminary data.</text>
</comment>
<dbReference type="Pfam" id="PF25876">
    <property type="entry name" value="HH_MFP_RND"/>
    <property type="match status" value="1"/>
</dbReference>
<evidence type="ECO:0000256" key="2">
    <source>
        <dbReference type="ARBA" id="ARBA00004635"/>
    </source>
</evidence>
<feature type="compositionally biased region" description="Gly residues" evidence="9">
    <location>
        <begin position="47"/>
        <end position="59"/>
    </location>
</feature>
<keyword evidence="6" id="KW-0997">Cell inner membrane</keyword>
<feature type="domain" description="Multidrug resistance protein MdtA-like barrel-sandwich hybrid" evidence="11">
    <location>
        <begin position="88"/>
        <end position="231"/>
    </location>
</feature>
<sequence length="422" mass="44675">MLRSLASRFLKLPRPLQAVPVVVVAAALWWAWPVDSLSDKGAQAGPAGPGGPGGPGGPRGPVPVRVAPVVQADFAVYEKALGTVTALNTVNVRARVGGELVKVLFEEGQMVKAGQLLAQIDPRPYEVAVQQAEGTLLQNQAQLKNAEIDLARYRGLYAEQSIAKQTLDTQQALVGQYQGTLKSNQATLAEARLNLQFSQIKAPISGRVGLRQLDAGNLLAANDSTVLAVITQTQPIAVAFTLPEGQVPALRAAQRSGAQLLVEAWDRNEQNLLASGALHSLDNQIDSATGTLKLKAQFANADEALFPNQFVNVRLRLNVLPQALLMPTAAVQFGSQGNFAFVVGEGDKVRVQRLQLGDSDGRQTVVLDGLKTGERVILEGTDRLREGDAVDVIDGLAAPADPNRAASGERKGQSLKRPGLGG</sequence>
<dbReference type="Pfam" id="PF25967">
    <property type="entry name" value="RND-MFP_C"/>
    <property type="match status" value="1"/>
</dbReference>
<evidence type="ECO:0000256" key="4">
    <source>
        <dbReference type="ARBA" id="ARBA00022448"/>
    </source>
</evidence>
<protein>
    <submittedName>
        <fullName evidence="14">Multidrug efflux system membrane fusion protein</fullName>
    </submittedName>
</protein>
<comment type="subcellular location">
    <subcellularLocation>
        <location evidence="1">Cell inner membrane</location>
    </subcellularLocation>
    <subcellularLocation>
        <location evidence="2">Membrane</location>
        <topology evidence="2">Lipid-anchor</topology>
    </subcellularLocation>
</comment>
<dbReference type="Gene3D" id="2.40.50.100">
    <property type="match status" value="1"/>
</dbReference>
<dbReference type="InterPro" id="IPR058627">
    <property type="entry name" value="MdtA-like_C"/>
</dbReference>
<dbReference type="Proteomes" id="UP000557193">
    <property type="component" value="Unassembled WGS sequence"/>
</dbReference>
<dbReference type="Gene3D" id="1.10.287.470">
    <property type="entry name" value="Helix hairpin bin"/>
    <property type="match status" value="1"/>
</dbReference>
<evidence type="ECO:0000259" key="11">
    <source>
        <dbReference type="Pfam" id="PF25917"/>
    </source>
</evidence>
<evidence type="ECO:0000313" key="14">
    <source>
        <dbReference type="EMBL" id="MBB6343097.1"/>
    </source>
</evidence>